<evidence type="ECO:0000256" key="1">
    <source>
        <dbReference type="SAM" id="MobiDB-lite"/>
    </source>
</evidence>
<evidence type="ECO:0000313" key="2">
    <source>
        <dbReference type="EMBL" id="MPC86611.1"/>
    </source>
</evidence>
<evidence type="ECO:0000313" key="3">
    <source>
        <dbReference type="Proteomes" id="UP000324222"/>
    </source>
</evidence>
<organism evidence="2 3">
    <name type="scientific">Portunus trituberculatus</name>
    <name type="common">Swimming crab</name>
    <name type="synonym">Neptunus trituberculatus</name>
    <dbReference type="NCBI Taxonomy" id="210409"/>
    <lineage>
        <taxon>Eukaryota</taxon>
        <taxon>Metazoa</taxon>
        <taxon>Ecdysozoa</taxon>
        <taxon>Arthropoda</taxon>
        <taxon>Crustacea</taxon>
        <taxon>Multicrustacea</taxon>
        <taxon>Malacostraca</taxon>
        <taxon>Eumalacostraca</taxon>
        <taxon>Eucarida</taxon>
        <taxon>Decapoda</taxon>
        <taxon>Pleocyemata</taxon>
        <taxon>Brachyura</taxon>
        <taxon>Eubrachyura</taxon>
        <taxon>Portunoidea</taxon>
        <taxon>Portunidae</taxon>
        <taxon>Portuninae</taxon>
        <taxon>Portunus</taxon>
    </lineage>
</organism>
<gene>
    <name evidence="2" type="ORF">E2C01_081445</name>
</gene>
<dbReference type="Proteomes" id="UP000324222">
    <property type="component" value="Unassembled WGS sequence"/>
</dbReference>
<name>A0A5B7IM98_PORTR</name>
<feature type="region of interest" description="Disordered" evidence="1">
    <location>
        <begin position="1"/>
        <end position="26"/>
    </location>
</feature>
<dbReference type="EMBL" id="VSRR010071967">
    <property type="protein sequence ID" value="MPC86611.1"/>
    <property type="molecule type" value="Genomic_DNA"/>
</dbReference>
<keyword evidence="3" id="KW-1185">Reference proteome</keyword>
<protein>
    <submittedName>
        <fullName evidence="2">Uncharacterized protein</fullName>
    </submittedName>
</protein>
<comment type="caution">
    <text evidence="2">The sequence shown here is derived from an EMBL/GenBank/DDBJ whole genome shotgun (WGS) entry which is preliminary data.</text>
</comment>
<proteinExistence type="predicted"/>
<reference evidence="2 3" key="1">
    <citation type="submission" date="2019-05" db="EMBL/GenBank/DDBJ databases">
        <title>Another draft genome of Portunus trituberculatus and its Hox gene families provides insights of decapod evolution.</title>
        <authorList>
            <person name="Jeong J.-H."/>
            <person name="Song I."/>
            <person name="Kim S."/>
            <person name="Choi T."/>
            <person name="Kim D."/>
            <person name="Ryu S."/>
            <person name="Kim W."/>
        </authorList>
    </citation>
    <scope>NUCLEOTIDE SEQUENCE [LARGE SCALE GENOMIC DNA]</scope>
    <source>
        <tissue evidence="2">Muscle</tissue>
    </source>
</reference>
<accession>A0A5B7IM98</accession>
<dbReference type="AlphaFoldDB" id="A0A5B7IM98"/>
<sequence>MKPVTETERNTSPQDCAGCGKRINDR</sequence>